<organism evidence="7 8">
    <name type="scientific">Candidatus Daviesbacteria bacterium RIFCSPHIGHO2_02_FULL_36_13</name>
    <dbReference type="NCBI Taxonomy" id="1797768"/>
    <lineage>
        <taxon>Bacteria</taxon>
        <taxon>Candidatus Daviesiibacteriota</taxon>
    </lineage>
</organism>
<accession>A0A1F5JPW1</accession>
<protein>
    <submittedName>
        <fullName evidence="7">Uncharacterized protein</fullName>
    </submittedName>
</protein>
<gene>
    <name evidence="7" type="ORF">A3C59_03030</name>
</gene>
<evidence type="ECO:0000256" key="4">
    <source>
        <dbReference type="ARBA" id="ARBA00023065"/>
    </source>
</evidence>
<evidence type="ECO:0000313" key="7">
    <source>
        <dbReference type="EMBL" id="OGE30662.1"/>
    </source>
</evidence>
<name>A0A1F5JPW1_9BACT</name>
<dbReference type="EMBL" id="MFCV01000044">
    <property type="protein sequence ID" value="OGE30662.1"/>
    <property type="molecule type" value="Genomic_DNA"/>
</dbReference>
<evidence type="ECO:0000256" key="2">
    <source>
        <dbReference type="ARBA" id="ARBA00022448"/>
    </source>
</evidence>
<dbReference type="GO" id="GO:0046933">
    <property type="term" value="F:proton-transporting ATP synthase activity, rotational mechanism"/>
    <property type="evidence" value="ECO:0007669"/>
    <property type="project" value="InterPro"/>
</dbReference>
<dbReference type="InterPro" id="IPR000711">
    <property type="entry name" value="ATPase_OSCP/dsu"/>
</dbReference>
<evidence type="ECO:0000256" key="5">
    <source>
        <dbReference type="ARBA" id="ARBA00023136"/>
    </source>
</evidence>
<dbReference type="AlphaFoldDB" id="A0A1F5JPW1"/>
<reference evidence="7 8" key="1">
    <citation type="journal article" date="2016" name="Nat. Commun.">
        <title>Thousands of microbial genomes shed light on interconnected biogeochemical processes in an aquifer system.</title>
        <authorList>
            <person name="Anantharaman K."/>
            <person name="Brown C.T."/>
            <person name="Hug L.A."/>
            <person name="Sharon I."/>
            <person name="Castelle C.J."/>
            <person name="Probst A.J."/>
            <person name="Thomas B.C."/>
            <person name="Singh A."/>
            <person name="Wilkins M.J."/>
            <person name="Karaoz U."/>
            <person name="Brodie E.L."/>
            <person name="Williams K.H."/>
            <person name="Hubbard S.S."/>
            <person name="Banfield J.F."/>
        </authorList>
    </citation>
    <scope>NUCLEOTIDE SEQUENCE [LARGE SCALE GENOMIC DNA]</scope>
</reference>
<keyword evidence="2" id="KW-0813">Transport</keyword>
<keyword evidence="3" id="KW-0375">Hydrogen ion transport</keyword>
<evidence type="ECO:0000256" key="3">
    <source>
        <dbReference type="ARBA" id="ARBA00022781"/>
    </source>
</evidence>
<dbReference type="STRING" id="1797768.A3C59_03030"/>
<evidence type="ECO:0000256" key="1">
    <source>
        <dbReference type="ARBA" id="ARBA00004370"/>
    </source>
</evidence>
<keyword evidence="5" id="KW-0472">Membrane</keyword>
<keyword evidence="6" id="KW-0066">ATP synthesis</keyword>
<dbReference type="Pfam" id="PF00213">
    <property type="entry name" value="OSCP"/>
    <property type="match status" value="1"/>
</dbReference>
<comment type="caution">
    <text evidence="7">The sequence shown here is derived from an EMBL/GenBank/DDBJ whole genome shotgun (WGS) entry which is preliminary data.</text>
</comment>
<dbReference type="GO" id="GO:0016020">
    <property type="term" value="C:membrane"/>
    <property type="evidence" value="ECO:0007669"/>
    <property type="project" value="UniProtKB-SubCell"/>
</dbReference>
<evidence type="ECO:0000313" key="8">
    <source>
        <dbReference type="Proteomes" id="UP000176902"/>
    </source>
</evidence>
<proteinExistence type="predicted"/>
<keyword evidence="4" id="KW-0406">Ion transport</keyword>
<dbReference type="Proteomes" id="UP000176902">
    <property type="component" value="Unassembled WGS sequence"/>
</dbReference>
<dbReference type="PRINTS" id="PR00125">
    <property type="entry name" value="ATPASEDELTA"/>
</dbReference>
<evidence type="ECO:0000256" key="6">
    <source>
        <dbReference type="ARBA" id="ARBA00023310"/>
    </source>
</evidence>
<comment type="subcellular location">
    <subcellularLocation>
        <location evidence="1">Membrane</location>
    </subcellularLocation>
</comment>
<sequence length="133" mass="15201">MKASKQLKKTIEKLVESSFLDGRMLESKVVKAVKVLKTLSKTESILALSEYLIGLKRIERQHTMYLETAIPFSAAQIKKAKKIIEKKVKITKVKMNINPDVLGGFKLKVGDEVWDETILSKINQIKERIVHHE</sequence>